<evidence type="ECO:0000313" key="2">
    <source>
        <dbReference type="EMBL" id="SFT00346.1"/>
    </source>
</evidence>
<dbReference type="Proteomes" id="UP000199139">
    <property type="component" value="Unassembled WGS sequence"/>
</dbReference>
<evidence type="ECO:0000313" key="3">
    <source>
        <dbReference type="Proteomes" id="UP000199139"/>
    </source>
</evidence>
<evidence type="ECO:0000256" key="1">
    <source>
        <dbReference type="SAM" id="MobiDB-lite"/>
    </source>
</evidence>
<reference evidence="2 3" key="1">
    <citation type="submission" date="2016-10" db="EMBL/GenBank/DDBJ databases">
        <authorList>
            <person name="de Groot N.N."/>
        </authorList>
    </citation>
    <scope>NUCLEOTIDE SEQUENCE [LARGE SCALE GENOMIC DNA]</scope>
    <source>
        <strain evidence="2 3">DSM 17074</strain>
    </source>
</reference>
<dbReference type="STRING" id="306541.SAMN05421668_1267"/>
<protein>
    <submittedName>
        <fullName evidence="2">Uncharacterized protein</fullName>
    </submittedName>
</protein>
<name>A0A1I6UFU4_9BACI</name>
<organism evidence="2 3">
    <name type="scientific">Halolactibacillus miurensis</name>
    <dbReference type="NCBI Taxonomy" id="306541"/>
    <lineage>
        <taxon>Bacteria</taxon>
        <taxon>Bacillati</taxon>
        <taxon>Bacillota</taxon>
        <taxon>Bacilli</taxon>
        <taxon>Bacillales</taxon>
        <taxon>Bacillaceae</taxon>
        <taxon>Halolactibacillus</taxon>
    </lineage>
</organism>
<proteinExistence type="predicted"/>
<feature type="region of interest" description="Disordered" evidence="1">
    <location>
        <begin position="1"/>
        <end position="29"/>
    </location>
</feature>
<sequence length="29" mass="3247">MQVTSVSEVPTIEEDVIHHSINKQDALPE</sequence>
<gene>
    <name evidence="2" type="ORF">SAMN05421668_1267</name>
</gene>
<dbReference type="AlphaFoldDB" id="A0A1I6UFU4"/>
<accession>A0A1I6UFU4</accession>
<dbReference type="EMBL" id="FPAI01000026">
    <property type="protein sequence ID" value="SFT00346.1"/>
    <property type="molecule type" value="Genomic_DNA"/>
</dbReference>